<accession>A0A0S2DIH5</accession>
<dbReference type="Proteomes" id="UP000061569">
    <property type="component" value="Chromosome"/>
</dbReference>
<sequence length="41" mass="4618">MSRAVVFKPLRELQTQTQVELSRPPRRAMVATMPSPPRSAP</sequence>
<dbReference type="PATRIC" id="fig|69.6.peg.3034"/>
<evidence type="ECO:0000313" key="3">
    <source>
        <dbReference type="Proteomes" id="UP000061569"/>
    </source>
</evidence>
<name>A0A0S2DIH5_LYSEN</name>
<reference evidence="2 3" key="1">
    <citation type="submission" date="2015-11" db="EMBL/GenBank/DDBJ databases">
        <title>Genome sequences of Lysobacter enzymogenes strain C3 and Lysobacter antibioticus ATCC 29479.</title>
        <authorList>
            <person name="Kobayashi D.Y."/>
        </authorList>
    </citation>
    <scope>NUCLEOTIDE SEQUENCE [LARGE SCALE GENOMIC DNA]</scope>
    <source>
        <strain evidence="2 3">C3</strain>
    </source>
</reference>
<organism evidence="2 3">
    <name type="scientific">Lysobacter enzymogenes</name>
    <dbReference type="NCBI Taxonomy" id="69"/>
    <lineage>
        <taxon>Bacteria</taxon>
        <taxon>Pseudomonadati</taxon>
        <taxon>Pseudomonadota</taxon>
        <taxon>Gammaproteobacteria</taxon>
        <taxon>Lysobacterales</taxon>
        <taxon>Lysobacteraceae</taxon>
        <taxon>Lysobacter</taxon>
    </lineage>
</organism>
<evidence type="ECO:0000256" key="1">
    <source>
        <dbReference type="SAM" id="MobiDB-lite"/>
    </source>
</evidence>
<dbReference type="EMBL" id="CP013140">
    <property type="protein sequence ID" value="ALN58421.1"/>
    <property type="molecule type" value="Genomic_DNA"/>
</dbReference>
<proteinExistence type="predicted"/>
<dbReference type="AlphaFoldDB" id="A0A0S2DIH5"/>
<protein>
    <submittedName>
        <fullName evidence="2">Uncharacterized protein</fullName>
    </submittedName>
</protein>
<evidence type="ECO:0000313" key="2">
    <source>
        <dbReference type="EMBL" id="ALN58421.1"/>
    </source>
</evidence>
<dbReference type="KEGG" id="lez:GLE_3074"/>
<feature type="region of interest" description="Disordered" evidence="1">
    <location>
        <begin position="16"/>
        <end position="41"/>
    </location>
</feature>
<gene>
    <name evidence="2" type="ORF">GLE_3074</name>
</gene>